<dbReference type="EMBL" id="FOLG01000003">
    <property type="protein sequence ID" value="SFC26222.1"/>
    <property type="molecule type" value="Genomic_DNA"/>
</dbReference>
<dbReference type="Proteomes" id="UP000198728">
    <property type="component" value="Unassembled WGS sequence"/>
</dbReference>
<proteinExistence type="predicted"/>
<dbReference type="NCBIfam" id="TIGR03477">
    <property type="entry name" value="DMSO_red_II_gam"/>
    <property type="match status" value="1"/>
</dbReference>
<evidence type="ECO:0000313" key="2">
    <source>
        <dbReference type="EMBL" id="SFC26222.1"/>
    </source>
</evidence>
<feature type="chain" id="PRO_5011549157" evidence="1">
    <location>
        <begin position="25"/>
        <end position="265"/>
    </location>
</feature>
<dbReference type="GO" id="GO:0020037">
    <property type="term" value="F:heme binding"/>
    <property type="evidence" value="ECO:0007669"/>
    <property type="project" value="InterPro"/>
</dbReference>
<dbReference type="CDD" id="cd09623">
    <property type="entry name" value="DOMON_EBDH"/>
    <property type="match status" value="1"/>
</dbReference>
<protein>
    <submittedName>
        <fullName evidence="2">Complex iron-sulfur molybdoenzyme family reductase subunit gamma</fullName>
    </submittedName>
</protein>
<dbReference type="RefSeq" id="WP_245758784.1">
    <property type="nucleotide sequence ID" value="NZ_FOLG01000003.1"/>
</dbReference>
<accession>A0A1I1HRP3</accession>
<gene>
    <name evidence="2" type="ORF">SAMN04488094_103249</name>
</gene>
<dbReference type="STRING" id="441112.SAMN04488094_103249"/>
<evidence type="ECO:0000313" key="3">
    <source>
        <dbReference type="Proteomes" id="UP000198728"/>
    </source>
</evidence>
<dbReference type="AlphaFoldDB" id="A0A1I1HRP3"/>
<dbReference type="InterPro" id="IPR017838">
    <property type="entry name" value="DMSO_Rdtase_II_haem_b-bd_su"/>
</dbReference>
<keyword evidence="1" id="KW-0732">Signal</keyword>
<sequence length="265" mass="29005">MPGLRISCGTAALLMATTALPAAAADTLAESNIKLIEPGESVPVSKIPDGIFLRTVNDPDDIIWARIPEFRVEMGLAPPVHPSVEIRYTDDYPTENLVFQLARTSDRFYVRLRWMDETENVATKRDAFRDGAAIEFSSGDDYVSYMMGSGAEETVNIWYWHPEGDRVESLAAGGPGSITRLEEQPVTGGSEYLTGANADDSEWIVVMSRPLVAEGEHQISFDRETIPVAFAVWQGADDQRDGLKLVSQDWIIAELTPDTGPAAGN</sequence>
<reference evidence="2 3" key="1">
    <citation type="submission" date="2016-10" db="EMBL/GenBank/DDBJ databases">
        <authorList>
            <person name="de Groot N.N."/>
        </authorList>
    </citation>
    <scope>NUCLEOTIDE SEQUENCE [LARGE SCALE GENOMIC DNA]</scope>
    <source>
        <strain evidence="2 3">DSM 19548</strain>
    </source>
</reference>
<evidence type="ECO:0000256" key="1">
    <source>
        <dbReference type="SAM" id="SignalP"/>
    </source>
</evidence>
<keyword evidence="3" id="KW-1185">Reference proteome</keyword>
<feature type="signal peptide" evidence="1">
    <location>
        <begin position="1"/>
        <end position="24"/>
    </location>
</feature>
<dbReference type="Gene3D" id="2.60.40.1190">
    <property type="match status" value="1"/>
</dbReference>
<dbReference type="GO" id="GO:0042597">
    <property type="term" value="C:periplasmic space"/>
    <property type="evidence" value="ECO:0007669"/>
    <property type="project" value="InterPro"/>
</dbReference>
<organism evidence="2 3">
    <name type="scientific">Tropicimonas isoalkanivorans</name>
    <dbReference type="NCBI Taxonomy" id="441112"/>
    <lineage>
        <taxon>Bacteria</taxon>
        <taxon>Pseudomonadati</taxon>
        <taxon>Pseudomonadota</taxon>
        <taxon>Alphaproteobacteria</taxon>
        <taxon>Rhodobacterales</taxon>
        <taxon>Roseobacteraceae</taxon>
        <taxon>Tropicimonas</taxon>
    </lineage>
</organism>
<name>A0A1I1HRP3_9RHOB</name>